<accession>A0ABM7ULP4</accession>
<gene>
    <name evidence="1" type="ORF">LPTSP3_g28380</name>
</gene>
<reference evidence="1 2" key="1">
    <citation type="submission" date="2021-08" db="EMBL/GenBank/DDBJ databases">
        <title>Complete genome sequence of Leptospira kobayashii strain E30.</title>
        <authorList>
            <person name="Nakao R."/>
            <person name="Nakamura S."/>
            <person name="Masuzawa T."/>
            <person name="Koizumi N."/>
        </authorList>
    </citation>
    <scope>NUCLEOTIDE SEQUENCE [LARGE SCALE GENOMIC DNA]</scope>
    <source>
        <strain evidence="1 2">E30</strain>
    </source>
</reference>
<proteinExistence type="predicted"/>
<keyword evidence="2" id="KW-1185">Reference proteome</keyword>
<organism evidence="1 2">
    <name type="scientific">Leptospira kobayashii</name>
    <dbReference type="NCBI Taxonomy" id="1917830"/>
    <lineage>
        <taxon>Bacteria</taxon>
        <taxon>Pseudomonadati</taxon>
        <taxon>Spirochaetota</taxon>
        <taxon>Spirochaetia</taxon>
        <taxon>Leptospirales</taxon>
        <taxon>Leptospiraceae</taxon>
        <taxon>Leptospira</taxon>
    </lineage>
</organism>
<dbReference type="RefSeq" id="WP_109020542.1">
    <property type="nucleotide sequence ID" value="NZ_AP025028.1"/>
</dbReference>
<protein>
    <submittedName>
        <fullName evidence="1">Uncharacterized protein</fullName>
    </submittedName>
</protein>
<sequence length="126" mass="14654">MSNCQYIETQQLLNAYANWRYCVDSTEGSEHFMGTNSDDTVRLRDKREDAEIELRVLISDLKSTRPEALQEWVEINKTLLEAPANIPKTSMVARRQAARDWKFSKNFLGVTVRYPHPSKYWGAEII</sequence>
<name>A0ABM7ULP4_9LEPT</name>
<evidence type="ECO:0000313" key="2">
    <source>
        <dbReference type="Proteomes" id="UP000245263"/>
    </source>
</evidence>
<evidence type="ECO:0000313" key="1">
    <source>
        <dbReference type="EMBL" id="BDA79908.1"/>
    </source>
</evidence>
<dbReference type="EMBL" id="AP025028">
    <property type="protein sequence ID" value="BDA79908.1"/>
    <property type="molecule type" value="Genomic_DNA"/>
</dbReference>
<dbReference type="Proteomes" id="UP000245263">
    <property type="component" value="Chromosome 1"/>
</dbReference>